<dbReference type="SUPFAM" id="SSF53850">
    <property type="entry name" value="Periplasmic binding protein-like II"/>
    <property type="match status" value="1"/>
</dbReference>
<dbReference type="Pfam" id="PF00497">
    <property type="entry name" value="SBP_bac_3"/>
    <property type="match status" value="1"/>
</dbReference>
<gene>
    <name evidence="2" type="ORF">SAMN02745724_02060</name>
</gene>
<evidence type="ECO:0000259" key="1">
    <source>
        <dbReference type="Pfam" id="PF00497"/>
    </source>
</evidence>
<dbReference type="PANTHER" id="PTHR38834:SF3">
    <property type="entry name" value="SOLUTE-BINDING PROTEIN FAMILY 3_N-TERMINAL DOMAIN-CONTAINING PROTEIN"/>
    <property type="match status" value="1"/>
</dbReference>
<dbReference type="EMBL" id="FOLO01000013">
    <property type="protein sequence ID" value="SFC60260.1"/>
    <property type="molecule type" value="Genomic_DNA"/>
</dbReference>
<protein>
    <submittedName>
        <fullName evidence="2">Polar amino acid transport system substrate-binding protein</fullName>
    </submittedName>
</protein>
<dbReference type="Proteomes" id="UP000198862">
    <property type="component" value="Unassembled WGS sequence"/>
</dbReference>
<dbReference type="OrthoDB" id="8587856at2"/>
<dbReference type="Gene3D" id="3.40.190.10">
    <property type="entry name" value="Periplasmic binding protein-like II"/>
    <property type="match status" value="2"/>
</dbReference>
<sequence>MMANMIKSLIMFNFLTLSITIFANTHLSIVIGEWPPFNYTNENNQIVGSTTDLVKKVLKQVNISYSIRSYPWARSMLIAQGSGNVMIYSIYQTPERFNKFQWICPLSPPVKTFLYRLESRKDLDISSLSQAKNYRIGVHRNSSTHEFLVKKGFAAGDNLDLIADGKINTRKFLAKRLDFIVETEFSVKQRLKNLNMSTDIVVKALELKGFSGNSVCMAFSLATDKNLIEKIEIALRKIQSKS</sequence>
<accession>A0A1I1KS47</accession>
<dbReference type="InterPro" id="IPR001638">
    <property type="entry name" value="Solute-binding_3/MltF_N"/>
</dbReference>
<proteinExistence type="predicted"/>
<evidence type="ECO:0000313" key="2">
    <source>
        <dbReference type="EMBL" id="SFC60260.1"/>
    </source>
</evidence>
<dbReference type="AlphaFoldDB" id="A0A1I1KS47"/>
<organism evidence="2 3">
    <name type="scientific">Pseudoalteromonas denitrificans DSM 6059</name>
    <dbReference type="NCBI Taxonomy" id="1123010"/>
    <lineage>
        <taxon>Bacteria</taxon>
        <taxon>Pseudomonadati</taxon>
        <taxon>Pseudomonadota</taxon>
        <taxon>Gammaproteobacteria</taxon>
        <taxon>Alteromonadales</taxon>
        <taxon>Pseudoalteromonadaceae</taxon>
        <taxon>Pseudoalteromonas</taxon>
    </lineage>
</organism>
<dbReference type="PANTHER" id="PTHR38834">
    <property type="entry name" value="PERIPLASMIC SUBSTRATE BINDING PROTEIN FAMILY 3"/>
    <property type="match status" value="1"/>
</dbReference>
<name>A0A1I1KS47_9GAMM</name>
<feature type="domain" description="Solute-binding protein family 3/N-terminal" evidence="1">
    <location>
        <begin position="32"/>
        <end position="239"/>
    </location>
</feature>
<dbReference type="STRING" id="1123010.SAMN02745724_02060"/>
<evidence type="ECO:0000313" key="3">
    <source>
        <dbReference type="Proteomes" id="UP000198862"/>
    </source>
</evidence>
<keyword evidence="3" id="KW-1185">Reference proteome</keyword>
<reference evidence="2 3" key="1">
    <citation type="submission" date="2016-10" db="EMBL/GenBank/DDBJ databases">
        <authorList>
            <person name="de Groot N.N."/>
        </authorList>
    </citation>
    <scope>NUCLEOTIDE SEQUENCE [LARGE SCALE GENOMIC DNA]</scope>
    <source>
        <strain evidence="2 3">DSM 6059</strain>
    </source>
</reference>